<evidence type="ECO:0000256" key="1">
    <source>
        <dbReference type="ARBA" id="ARBA00022722"/>
    </source>
</evidence>
<name>A0ABU8HG38_9BACI</name>
<dbReference type="CDD" id="cd22355">
    <property type="entry name" value="Sau3AI_C"/>
    <property type="match status" value="1"/>
</dbReference>
<dbReference type="NCBIfam" id="NF040973">
    <property type="entry name" value="restrict_Sau3AI"/>
    <property type="match status" value="1"/>
</dbReference>
<dbReference type="Gene3D" id="3.40.600.10">
    <property type="entry name" value="DNA mismatch repair MutH/Restriction endonuclease, type II"/>
    <property type="match status" value="2"/>
</dbReference>
<dbReference type="GO" id="GO:0004519">
    <property type="term" value="F:endonuclease activity"/>
    <property type="evidence" value="ECO:0007669"/>
    <property type="project" value="UniProtKB-KW"/>
</dbReference>
<evidence type="ECO:0000256" key="3">
    <source>
        <dbReference type="ARBA" id="ARBA00022801"/>
    </source>
</evidence>
<dbReference type="Proteomes" id="UP001312865">
    <property type="component" value="Unassembled WGS sequence"/>
</dbReference>
<dbReference type="SMART" id="SM00927">
    <property type="entry name" value="MutH"/>
    <property type="match status" value="1"/>
</dbReference>
<dbReference type="InterPro" id="IPR011335">
    <property type="entry name" value="Restrct_endonuc-II-like"/>
</dbReference>
<evidence type="ECO:0000259" key="4">
    <source>
        <dbReference type="SMART" id="SM00927"/>
    </source>
</evidence>
<dbReference type="Pfam" id="PF02976">
    <property type="entry name" value="MutH"/>
    <property type="match status" value="1"/>
</dbReference>
<keyword evidence="1" id="KW-0540">Nuclease</keyword>
<evidence type="ECO:0000313" key="5">
    <source>
        <dbReference type="EMBL" id="MEI5908350.1"/>
    </source>
</evidence>
<keyword evidence="2 5" id="KW-0255">Endonuclease</keyword>
<dbReference type="CDD" id="cd22356">
    <property type="entry name" value="Sau3AI_N-like"/>
    <property type="match status" value="1"/>
</dbReference>
<comment type="caution">
    <text evidence="5">The sequence shown here is derived from an EMBL/GenBank/DDBJ whole genome shotgun (WGS) entry which is preliminary data.</text>
</comment>
<organism evidence="5 6">
    <name type="scientific">Bacillus spongiae</name>
    <dbReference type="NCBI Taxonomy" id="2683610"/>
    <lineage>
        <taxon>Bacteria</taxon>
        <taxon>Bacillati</taxon>
        <taxon>Bacillota</taxon>
        <taxon>Bacilli</taxon>
        <taxon>Bacillales</taxon>
        <taxon>Bacillaceae</taxon>
        <taxon>Bacillus</taxon>
    </lineage>
</organism>
<evidence type="ECO:0000313" key="6">
    <source>
        <dbReference type="Proteomes" id="UP001312865"/>
    </source>
</evidence>
<dbReference type="InterPro" id="IPR037057">
    <property type="entry name" value="DNA_rep_MutH/T2_RE_sf"/>
</dbReference>
<sequence>MSFDTIEELMSKAQKAEGRTFGEIDNTGRIKNLRSKGTLGNIIEESFFGYEVNSVSKPDFENLGVELKVTPFKKNKNGTYSAKERLVLNIIDYMEEYKLTFETSSFLKKSIKMLIMLYQYEHDLAINDFRIIKTFLNEFSEEDLAVMRRDWETIVTKIKNGEAHLISEADTMYLSACTKGASKKSVRQQPFSDNMAKQRAFSLKASYMTGLIRKHLTPEHIEAFSKPGELNDKTLDEILDERFKPYYEKRVDELCNEVAIKHNPRNKSMIPHLMAKLLGVNKNDINQIEEFSKANIKFKTVCLEPDGKIREHMSFTHLDFNTLLKEDWEESDLFNIFSEQKYLFLVFRFTEKYKKGLKRIPYFEGIKLWNMPQNNIEGELYDLWIETRKIVKEGVKLDPKKNKVNNNLPGSKFNNICHVRSKARNGKDKVILPDGQSITKQCYWLDRDYVQKIISNKE</sequence>
<dbReference type="SUPFAM" id="SSF52980">
    <property type="entry name" value="Restriction endonuclease-like"/>
    <property type="match status" value="2"/>
</dbReference>
<dbReference type="InterPro" id="IPR011337">
    <property type="entry name" value="DNA_rep_MutH/RE_typeII_Sau3AI"/>
</dbReference>
<keyword evidence="3" id="KW-0378">Hydrolase</keyword>
<evidence type="ECO:0000256" key="2">
    <source>
        <dbReference type="ARBA" id="ARBA00022759"/>
    </source>
</evidence>
<dbReference type="EMBL" id="JBBAXC010000012">
    <property type="protein sequence ID" value="MEI5908350.1"/>
    <property type="molecule type" value="Genomic_DNA"/>
</dbReference>
<keyword evidence="6" id="KW-1185">Reference proteome</keyword>
<protein>
    <submittedName>
        <fullName evidence="5">Sau3AI family type II restriction endonuclease</fullName>
    </submittedName>
</protein>
<proteinExistence type="predicted"/>
<feature type="domain" description="DNA mismatch repair MutH/Type II restriction enzyme Sau3AI" evidence="4">
    <location>
        <begin position="50"/>
        <end position="150"/>
    </location>
</feature>
<reference evidence="5 6" key="1">
    <citation type="journal article" date="2018" name="J. Microbiol.">
        <title>Bacillus spongiae sp. nov., isolated from sponge of Jeju Island.</title>
        <authorList>
            <person name="Lee G.E."/>
            <person name="Im W.T."/>
            <person name="Park J.S."/>
        </authorList>
    </citation>
    <scope>NUCLEOTIDE SEQUENCE [LARGE SCALE GENOMIC DNA]</scope>
    <source>
        <strain evidence="5 6">135PIL107-10</strain>
    </source>
</reference>
<accession>A0ABU8HG38</accession>
<gene>
    <name evidence="5" type="ORF">WAK64_14940</name>
</gene>
<dbReference type="RefSeq" id="WP_336587794.1">
    <property type="nucleotide sequence ID" value="NZ_JBBAXC010000012.1"/>
</dbReference>